<organism evidence="1 2">
    <name type="scientific">Thalassospira xianhensis MCCC 1A02616</name>
    <dbReference type="NCBI Taxonomy" id="1177929"/>
    <lineage>
        <taxon>Bacteria</taxon>
        <taxon>Pseudomonadati</taxon>
        <taxon>Pseudomonadota</taxon>
        <taxon>Alphaproteobacteria</taxon>
        <taxon>Rhodospirillales</taxon>
        <taxon>Thalassospiraceae</taxon>
        <taxon>Thalassospira</taxon>
    </lineage>
</organism>
<keyword evidence="2" id="KW-1185">Reference proteome</keyword>
<name>A0A367UG43_9PROT</name>
<gene>
    <name evidence="1" type="ORF">TH5_08690</name>
</gene>
<dbReference type="AlphaFoldDB" id="A0A367UG43"/>
<proteinExistence type="predicted"/>
<dbReference type="RefSeq" id="WP_114121489.1">
    <property type="nucleotide sequence ID" value="NZ_JPWA01000008.1"/>
</dbReference>
<dbReference type="Proteomes" id="UP000252419">
    <property type="component" value="Unassembled WGS sequence"/>
</dbReference>
<comment type="caution">
    <text evidence="1">The sequence shown here is derived from an EMBL/GenBank/DDBJ whole genome shotgun (WGS) entry which is preliminary data.</text>
</comment>
<accession>A0A367UG43</accession>
<sequence>MLFRTPLFNLSAPKVSGAGFGAPPLQAAATPVPAEDDDPDFSPPGFSAIDIDSFRPARVDTSVWGEVFPGDAREVRRRAGRLFLSGLSPDEAVLTAQTSIVDEAWRNSTLASEYLDFISCFPRTKNSVSRTAVLAASSIFETAVRCGDILKLPDDKFSREAFIRRGWHAKPGHCLVCGTACSNGDPVFQGDGIHKSCQHLMASIGPHYGKLVRAHLQSRYVPIPFSACDKEQGHPVDPDDPSTWEY</sequence>
<evidence type="ECO:0000313" key="1">
    <source>
        <dbReference type="EMBL" id="RCK06284.1"/>
    </source>
</evidence>
<evidence type="ECO:0000313" key="2">
    <source>
        <dbReference type="Proteomes" id="UP000252419"/>
    </source>
</evidence>
<dbReference type="EMBL" id="JPWA01000008">
    <property type="protein sequence ID" value="RCK06284.1"/>
    <property type="molecule type" value="Genomic_DNA"/>
</dbReference>
<protein>
    <submittedName>
        <fullName evidence="1">Uncharacterized protein</fullName>
    </submittedName>
</protein>
<reference evidence="1 2" key="1">
    <citation type="submission" date="2014-07" db="EMBL/GenBank/DDBJ databases">
        <title>Draft genome sequence of Thalassospira xianhensis P-4 (MCCC 1A02616).</title>
        <authorList>
            <person name="Lai Q."/>
            <person name="Shao Z."/>
        </authorList>
    </citation>
    <scope>NUCLEOTIDE SEQUENCE [LARGE SCALE GENOMIC DNA]</scope>
    <source>
        <strain evidence="1 2">MCCC 1A02616</strain>
    </source>
</reference>